<proteinExistence type="predicted"/>
<gene>
    <name evidence="1" type="ordered locus">TPEGAU_0911a</name>
</gene>
<organism evidence="1 2">
    <name type="scientific">Treponema pallidum subsp. pertenue (strain Gauthier)</name>
    <dbReference type="NCBI Taxonomy" id="491080"/>
    <lineage>
        <taxon>Bacteria</taxon>
        <taxon>Pseudomonadati</taxon>
        <taxon>Spirochaetota</taxon>
        <taxon>Spirochaetia</taxon>
        <taxon>Spirochaetales</taxon>
        <taxon>Treponemataceae</taxon>
        <taxon>Treponema</taxon>
    </lineage>
</organism>
<sequence length="91" mass="10815">MDLYLFTRLIFGIGAHGLIPRLMHTSGNITVVCTKRQRLQRQPDRFPVGYTHLSCAQTEHAPEVRLAPRRYQTFLQFQQFFLQWRPCPKRQ</sequence>
<dbReference type="EMBL" id="CP002376">
    <property type="protein sequence ID" value="AEZ60183.1"/>
    <property type="molecule type" value="Genomic_DNA"/>
</dbReference>
<evidence type="ECO:0008006" key="3">
    <source>
        <dbReference type="Google" id="ProtNLM"/>
    </source>
</evidence>
<dbReference type="AlphaFoldDB" id="A0AAU8PHF1"/>
<accession>A0AAU8PHF1</accession>
<dbReference type="KEGG" id="tpg:TPEGAU_0911a"/>
<reference evidence="2" key="1">
    <citation type="journal article" date="2012" name="PLoS Negl. Trop. Dis.">
        <title>Whole genome sequences of three Treponema pallidum ssp. pertenue strains: yaws and syphilis treponemes differ in less than 0.2% of the genome sequence.</title>
        <authorList>
            <person name="Cejkova D."/>
            <person name="Zobanikova M."/>
            <person name="Chen L."/>
            <person name="Pospisilova P."/>
            <person name="Strouhal M."/>
            <person name="Qin X."/>
            <person name="Mikalova L."/>
            <person name="Norris S.J."/>
            <person name="Muzny D.M."/>
            <person name="Gibbs R.A."/>
            <person name="Fulton L.L."/>
            <person name="Sodergren E."/>
            <person name="Weinstock G.M."/>
            <person name="Smajs D."/>
        </authorList>
    </citation>
    <scope>NUCLEOTIDE SEQUENCE [LARGE SCALE GENOMIC DNA]</scope>
    <source>
        <strain evidence="2">Gauthier</strain>
    </source>
</reference>
<evidence type="ECO:0000313" key="2">
    <source>
        <dbReference type="Proteomes" id="UP000008192"/>
    </source>
</evidence>
<evidence type="ECO:0000313" key="1">
    <source>
        <dbReference type="EMBL" id="AEZ60183.1"/>
    </source>
</evidence>
<name>A0AAU8PHF1_TREPG</name>
<protein>
    <recommendedName>
        <fullName evidence="3">Secreted protein</fullName>
    </recommendedName>
</protein>
<dbReference type="Proteomes" id="UP000008192">
    <property type="component" value="Chromosome"/>
</dbReference>